<evidence type="ECO:0000256" key="1">
    <source>
        <dbReference type="SAM" id="Phobius"/>
    </source>
</evidence>
<dbReference type="eggNOG" id="ENOG502ZBG3">
    <property type="taxonomic scope" value="Bacteria"/>
</dbReference>
<feature type="transmembrane region" description="Helical" evidence="1">
    <location>
        <begin position="288"/>
        <end position="307"/>
    </location>
</feature>
<keyword evidence="1" id="KW-0472">Membrane</keyword>
<feature type="transmembrane region" description="Helical" evidence="1">
    <location>
        <begin position="313"/>
        <end position="334"/>
    </location>
</feature>
<keyword evidence="1" id="KW-0812">Transmembrane</keyword>
<feature type="transmembrane region" description="Helical" evidence="1">
    <location>
        <begin position="213"/>
        <end position="240"/>
    </location>
</feature>
<dbReference type="AlphaFoldDB" id="D1AW39"/>
<dbReference type="GeneID" id="29673766"/>
<accession>D1AW39</accession>
<dbReference type="KEGG" id="smf:Smon_0017"/>
<name>D1AW39_STRM9</name>
<dbReference type="Proteomes" id="UP000002072">
    <property type="component" value="Chromosome"/>
</dbReference>
<feature type="transmembrane region" description="Helical" evidence="1">
    <location>
        <begin position="116"/>
        <end position="135"/>
    </location>
</feature>
<evidence type="ECO:0000313" key="3">
    <source>
        <dbReference type="Proteomes" id="UP000002072"/>
    </source>
</evidence>
<feature type="transmembrane region" description="Helical" evidence="1">
    <location>
        <begin position="48"/>
        <end position="67"/>
    </location>
</feature>
<evidence type="ECO:0000313" key="2">
    <source>
        <dbReference type="EMBL" id="ACZ00515.1"/>
    </source>
</evidence>
<proteinExistence type="predicted"/>
<feature type="transmembrane region" description="Helical" evidence="1">
    <location>
        <begin position="88"/>
        <end position="110"/>
    </location>
</feature>
<keyword evidence="3" id="KW-1185">Reference proteome</keyword>
<feature type="transmembrane region" description="Helical" evidence="1">
    <location>
        <begin position="147"/>
        <end position="167"/>
    </location>
</feature>
<sequence length="373" mass="44444">MIRIFLKDIFDKKLYLDTYHFQFSYFFLINTFLREFKYLGEFSVKNSVIYIMVGLFFSIYFFVRTYIKNDRIMPYYALPVSRVKINESFIISVFFDTFFRKILILIAFMLNFDIESIFYVNLFLLLPSIIILSFIGNVTNISKINKFITLSISIVYIFIILILSFYTNLIMTFILGLCICFFYYVFVRKYFIAHAFFKINISNKLSKFSLNNYFLKFFLAENVYIINSVGILIMVVVVGLFSPKEISLPLSCAIGTINTPLLTIFSTEKELENMNNFFPNKFRSLNRDYVFLILSYFFMVKVIILIINLKDISIRMLIHLFLILIVEVYFSYMLEKKIPIKNKKTTMQIWKNPRKYILTLIILLTSAIFQYFI</sequence>
<feature type="transmembrane region" description="Helical" evidence="1">
    <location>
        <begin position="14"/>
        <end position="33"/>
    </location>
</feature>
<dbReference type="EMBL" id="CP001779">
    <property type="protein sequence ID" value="ACZ00515.1"/>
    <property type="molecule type" value="Genomic_DNA"/>
</dbReference>
<feature type="transmembrane region" description="Helical" evidence="1">
    <location>
        <begin position="173"/>
        <end position="192"/>
    </location>
</feature>
<dbReference type="RefSeq" id="WP_012858073.1">
    <property type="nucleotide sequence ID" value="NC_013515.1"/>
</dbReference>
<organism evidence="2 3">
    <name type="scientific">Streptobacillus moniliformis (strain ATCC 14647 / DSM 12112 / NCTC 10651 / 9901)</name>
    <dbReference type="NCBI Taxonomy" id="519441"/>
    <lineage>
        <taxon>Bacteria</taxon>
        <taxon>Fusobacteriati</taxon>
        <taxon>Fusobacteriota</taxon>
        <taxon>Fusobacteriia</taxon>
        <taxon>Fusobacteriales</taxon>
        <taxon>Leptotrichiaceae</taxon>
        <taxon>Streptobacillus</taxon>
    </lineage>
</organism>
<protein>
    <submittedName>
        <fullName evidence="2">Uncharacterized protein</fullName>
    </submittedName>
</protein>
<feature type="transmembrane region" description="Helical" evidence="1">
    <location>
        <begin position="246"/>
        <end position="267"/>
    </location>
</feature>
<dbReference type="STRING" id="519441.Smon_0017"/>
<feature type="transmembrane region" description="Helical" evidence="1">
    <location>
        <begin position="355"/>
        <end position="372"/>
    </location>
</feature>
<dbReference type="HOGENOM" id="CLU_714980_0_0_0"/>
<reference evidence="2 3" key="1">
    <citation type="journal article" date="2009" name="Stand. Genomic Sci.">
        <title>Complete genome sequence of Streptobacillus moniliformis type strain (9901T).</title>
        <authorList>
            <person name="Nolan M."/>
            <person name="Gronow S."/>
            <person name="Lapidus A."/>
            <person name="Ivanova N."/>
            <person name="Copeland A."/>
            <person name="Lucas S."/>
            <person name="Del Rio T.G."/>
            <person name="Chen F."/>
            <person name="Tice H."/>
            <person name="Pitluck S."/>
            <person name="Cheng J.F."/>
            <person name="Sims D."/>
            <person name="Meincke L."/>
            <person name="Bruce D."/>
            <person name="Goodwin L."/>
            <person name="Brettin T."/>
            <person name="Han C."/>
            <person name="Detter J.C."/>
            <person name="Ovchinikova G."/>
            <person name="Pati A."/>
            <person name="Mavromatis K."/>
            <person name="Mikhailova N."/>
            <person name="Chen A."/>
            <person name="Palaniappan K."/>
            <person name="Land M."/>
            <person name="Hauser L."/>
            <person name="Chang Y.J."/>
            <person name="Jeffries C.D."/>
            <person name="Rohde M."/>
            <person name="Sproer C."/>
            <person name="Goker M."/>
            <person name="Bristow J."/>
            <person name="Eisen J.A."/>
            <person name="Markowitz V."/>
            <person name="Hugenholtz P."/>
            <person name="Kyrpides N.C."/>
            <person name="Klenk H.P."/>
            <person name="Chain P."/>
        </authorList>
    </citation>
    <scope>NUCLEOTIDE SEQUENCE [LARGE SCALE GENOMIC DNA]</scope>
    <source>
        <strain evidence="3">ATCC 14647 / DSM 12112 / NCTC 10651 / 9901</strain>
    </source>
</reference>
<keyword evidence="1" id="KW-1133">Transmembrane helix</keyword>
<gene>
    <name evidence="2" type="ordered locus">Smon_0017</name>
</gene>